<protein>
    <submittedName>
        <fullName evidence="3">G-protein coupled receptors family 1 profile domain-containing protein</fullName>
    </submittedName>
</protein>
<dbReference type="PANTHER" id="PTHR31748:SF1">
    <property type="entry name" value="SERPENTINE RECEPTOR, CLASS V"/>
    <property type="match status" value="1"/>
</dbReference>
<dbReference type="WBParaSite" id="PSAMB.scaffold554size47312.g6903.t1">
    <property type="protein sequence ID" value="PSAMB.scaffold554size47312.g6903.t1"/>
    <property type="gene ID" value="PSAMB.scaffold554size47312.g6903"/>
</dbReference>
<keyword evidence="1" id="KW-0812">Transmembrane</keyword>
<evidence type="ECO:0000256" key="1">
    <source>
        <dbReference type="SAM" id="Phobius"/>
    </source>
</evidence>
<evidence type="ECO:0000313" key="2">
    <source>
        <dbReference type="Proteomes" id="UP000887566"/>
    </source>
</evidence>
<keyword evidence="1" id="KW-1133">Transmembrane helix</keyword>
<keyword evidence="1" id="KW-0472">Membrane</keyword>
<sequence length="289" mass="33450">MPFTQMNQIILLIFDTISIIIYILFIFTIIVNRKQQPFQSEFFRLSISLGVADIATVIHSYIFVRFPSWGWDKDWFLRNGSNGSFLPFYAISVQFALSFSQHIGVLLIGINRYSRIVLKQSSYDKMWSGRKLYIAVALQWFLATVWWATMIPQDFNYWNCYNNATSLSAGHFVATVDFTEESVQAIYYALAFALNVPINLISFAIYTVVLILSVKYTLKRRHCQVGVAESTPSTLVNAGHSRRIASELARKRSLERWFLPTEKFGMDFWSSELTRPKKAVGSYRCRRQC</sequence>
<dbReference type="AlphaFoldDB" id="A0A914WWX5"/>
<dbReference type="InterPro" id="IPR019426">
    <property type="entry name" value="7TM_GPCR_serpentine_rcpt_Srv"/>
</dbReference>
<name>A0A914WWX5_9BILA</name>
<dbReference type="Gene3D" id="1.20.1070.10">
    <property type="entry name" value="Rhodopsin 7-helix transmembrane proteins"/>
    <property type="match status" value="1"/>
</dbReference>
<feature type="transmembrane region" description="Helical" evidence="1">
    <location>
        <begin position="185"/>
        <end position="212"/>
    </location>
</feature>
<feature type="transmembrane region" description="Helical" evidence="1">
    <location>
        <begin position="42"/>
        <end position="64"/>
    </location>
</feature>
<feature type="transmembrane region" description="Helical" evidence="1">
    <location>
        <begin position="6"/>
        <end position="30"/>
    </location>
</feature>
<feature type="transmembrane region" description="Helical" evidence="1">
    <location>
        <begin position="84"/>
        <end position="111"/>
    </location>
</feature>
<dbReference type="SUPFAM" id="SSF81321">
    <property type="entry name" value="Family A G protein-coupled receptor-like"/>
    <property type="match status" value="1"/>
</dbReference>
<dbReference type="Proteomes" id="UP000887566">
    <property type="component" value="Unplaced"/>
</dbReference>
<organism evidence="2 3">
    <name type="scientific">Plectus sambesii</name>
    <dbReference type="NCBI Taxonomy" id="2011161"/>
    <lineage>
        <taxon>Eukaryota</taxon>
        <taxon>Metazoa</taxon>
        <taxon>Ecdysozoa</taxon>
        <taxon>Nematoda</taxon>
        <taxon>Chromadorea</taxon>
        <taxon>Plectida</taxon>
        <taxon>Plectina</taxon>
        <taxon>Plectoidea</taxon>
        <taxon>Plectidae</taxon>
        <taxon>Plectus</taxon>
    </lineage>
</organism>
<reference evidence="3" key="1">
    <citation type="submission" date="2022-11" db="UniProtKB">
        <authorList>
            <consortium name="WormBaseParasite"/>
        </authorList>
    </citation>
    <scope>IDENTIFICATION</scope>
</reference>
<feature type="transmembrane region" description="Helical" evidence="1">
    <location>
        <begin position="132"/>
        <end position="149"/>
    </location>
</feature>
<evidence type="ECO:0000313" key="3">
    <source>
        <dbReference type="WBParaSite" id="PSAMB.scaffold554size47312.g6903.t1"/>
    </source>
</evidence>
<accession>A0A914WWX5</accession>
<keyword evidence="2" id="KW-1185">Reference proteome</keyword>
<dbReference type="Pfam" id="PF10323">
    <property type="entry name" value="7TM_GPCR_Srv"/>
    <property type="match status" value="1"/>
</dbReference>
<proteinExistence type="predicted"/>
<dbReference type="PANTHER" id="PTHR31748">
    <property type="entry name" value="SERPENTINE RECEPTOR, CLASS V"/>
    <property type="match status" value="1"/>
</dbReference>